<evidence type="ECO:0000313" key="2">
    <source>
        <dbReference type="EMBL" id="GBM89669.1"/>
    </source>
</evidence>
<gene>
    <name evidence="2" type="ORF">AVEN_2287_1</name>
</gene>
<dbReference type="AlphaFoldDB" id="A0A4Y2JJP7"/>
<evidence type="ECO:0000256" key="1">
    <source>
        <dbReference type="SAM" id="MobiDB-lite"/>
    </source>
</evidence>
<feature type="region of interest" description="Disordered" evidence="1">
    <location>
        <begin position="1"/>
        <end position="22"/>
    </location>
</feature>
<keyword evidence="3" id="KW-1185">Reference proteome</keyword>
<reference evidence="2 3" key="1">
    <citation type="journal article" date="2019" name="Sci. Rep.">
        <title>Orb-weaving spider Araneus ventricosus genome elucidates the spidroin gene catalogue.</title>
        <authorList>
            <person name="Kono N."/>
            <person name="Nakamura H."/>
            <person name="Ohtoshi R."/>
            <person name="Moran D.A.P."/>
            <person name="Shinohara A."/>
            <person name="Yoshida Y."/>
            <person name="Fujiwara M."/>
            <person name="Mori M."/>
            <person name="Tomita M."/>
            <person name="Arakawa K."/>
        </authorList>
    </citation>
    <scope>NUCLEOTIDE SEQUENCE [LARGE SCALE GENOMIC DNA]</scope>
</reference>
<dbReference type="EMBL" id="BGPR01003561">
    <property type="protein sequence ID" value="GBM89669.1"/>
    <property type="molecule type" value="Genomic_DNA"/>
</dbReference>
<name>A0A4Y2JJP7_ARAVE</name>
<organism evidence="2 3">
    <name type="scientific">Araneus ventricosus</name>
    <name type="common">Orbweaver spider</name>
    <name type="synonym">Epeira ventricosa</name>
    <dbReference type="NCBI Taxonomy" id="182803"/>
    <lineage>
        <taxon>Eukaryota</taxon>
        <taxon>Metazoa</taxon>
        <taxon>Ecdysozoa</taxon>
        <taxon>Arthropoda</taxon>
        <taxon>Chelicerata</taxon>
        <taxon>Arachnida</taxon>
        <taxon>Araneae</taxon>
        <taxon>Araneomorphae</taxon>
        <taxon>Entelegynae</taxon>
        <taxon>Araneoidea</taxon>
        <taxon>Araneidae</taxon>
        <taxon>Araneus</taxon>
    </lineage>
</organism>
<protein>
    <submittedName>
        <fullName evidence="2">Uncharacterized protein</fullName>
    </submittedName>
</protein>
<dbReference type="Proteomes" id="UP000499080">
    <property type="component" value="Unassembled WGS sequence"/>
</dbReference>
<comment type="caution">
    <text evidence="2">The sequence shown here is derived from an EMBL/GenBank/DDBJ whole genome shotgun (WGS) entry which is preliminary data.</text>
</comment>
<evidence type="ECO:0000313" key="3">
    <source>
        <dbReference type="Proteomes" id="UP000499080"/>
    </source>
</evidence>
<proteinExistence type="predicted"/>
<accession>A0A4Y2JJP7</accession>
<sequence length="107" mass="12224">MRDNSKQAKPTSSVPVAYEGKPPNISEIHSKPYHGQQKLCLLVPGLSLVVHFREGRWGARALANHQGSSNLLSLQLRFERALRIGSRNRHYRLELAIFCRWNLTVCF</sequence>